<dbReference type="EMBL" id="JANJYI010000007">
    <property type="protein sequence ID" value="KAK2641645.1"/>
    <property type="molecule type" value="Genomic_DNA"/>
</dbReference>
<accession>A0AAD9TSU6</accession>
<evidence type="ECO:0000313" key="1">
    <source>
        <dbReference type="EMBL" id="KAK2641645.1"/>
    </source>
</evidence>
<gene>
    <name evidence="1" type="ORF">Ddye_023408</name>
</gene>
<dbReference type="Proteomes" id="UP001280121">
    <property type="component" value="Unassembled WGS sequence"/>
</dbReference>
<evidence type="ECO:0000313" key="2">
    <source>
        <dbReference type="Proteomes" id="UP001280121"/>
    </source>
</evidence>
<dbReference type="GO" id="GO:0005829">
    <property type="term" value="C:cytosol"/>
    <property type="evidence" value="ECO:0007669"/>
    <property type="project" value="TreeGrafter"/>
</dbReference>
<sequence>MGGKRFAVLLCGEDSEYIKKKYGGYFGVFVKILVEDRGACDLYRVASGEFPNDDKIGSYDGYMISCNCSNAHGNE</sequence>
<name>A0AAD9TSU6_9ROSI</name>
<proteinExistence type="predicted"/>
<dbReference type="PANTHER" id="PTHR42695:SF13">
    <property type="entry name" value="GLUTAMINE AMIDOTRANSFERASE CLASS-I FAMILY PROTEIN, EXPRESSED"/>
    <property type="match status" value="1"/>
</dbReference>
<dbReference type="InterPro" id="IPR044992">
    <property type="entry name" value="ChyE-like"/>
</dbReference>
<reference evidence="1" key="1">
    <citation type="journal article" date="2023" name="Plant J.">
        <title>Genome sequences and population genomics provide insights into the demographic history, inbreeding, and mutation load of two 'living fossil' tree species of Dipteronia.</title>
        <authorList>
            <person name="Feng Y."/>
            <person name="Comes H.P."/>
            <person name="Chen J."/>
            <person name="Zhu S."/>
            <person name="Lu R."/>
            <person name="Zhang X."/>
            <person name="Li P."/>
            <person name="Qiu J."/>
            <person name="Olsen K.M."/>
            <person name="Qiu Y."/>
        </authorList>
    </citation>
    <scope>NUCLEOTIDE SEQUENCE</scope>
    <source>
        <strain evidence="1">KIB01</strain>
    </source>
</reference>
<organism evidence="1 2">
    <name type="scientific">Dipteronia dyeriana</name>
    <dbReference type="NCBI Taxonomy" id="168575"/>
    <lineage>
        <taxon>Eukaryota</taxon>
        <taxon>Viridiplantae</taxon>
        <taxon>Streptophyta</taxon>
        <taxon>Embryophyta</taxon>
        <taxon>Tracheophyta</taxon>
        <taxon>Spermatophyta</taxon>
        <taxon>Magnoliopsida</taxon>
        <taxon>eudicotyledons</taxon>
        <taxon>Gunneridae</taxon>
        <taxon>Pentapetalae</taxon>
        <taxon>rosids</taxon>
        <taxon>malvids</taxon>
        <taxon>Sapindales</taxon>
        <taxon>Sapindaceae</taxon>
        <taxon>Hippocastanoideae</taxon>
        <taxon>Acereae</taxon>
        <taxon>Dipteronia</taxon>
    </lineage>
</organism>
<protein>
    <submittedName>
        <fullName evidence="1">Uncharacterized protein</fullName>
    </submittedName>
</protein>
<comment type="caution">
    <text evidence="1">The sequence shown here is derived from an EMBL/GenBank/DDBJ whole genome shotgun (WGS) entry which is preliminary data.</text>
</comment>
<dbReference type="PANTHER" id="PTHR42695">
    <property type="entry name" value="GLUTAMINE AMIDOTRANSFERASE YLR126C-RELATED"/>
    <property type="match status" value="1"/>
</dbReference>
<keyword evidence="2" id="KW-1185">Reference proteome</keyword>
<dbReference type="AlphaFoldDB" id="A0AAD9TSU6"/>